<gene>
    <name evidence="4" type="ORF">JCM16774_0080</name>
</gene>
<keyword evidence="2" id="KW-0804">Transcription</keyword>
<keyword evidence="1" id="KW-0805">Transcription regulation</keyword>
<organism evidence="4 5">
    <name type="scientific">Pseudoleptotrichia goodfellowii</name>
    <dbReference type="NCBI Taxonomy" id="157692"/>
    <lineage>
        <taxon>Bacteria</taxon>
        <taxon>Fusobacteriati</taxon>
        <taxon>Fusobacteriota</taxon>
        <taxon>Fusobacteriia</taxon>
        <taxon>Fusobacteriales</taxon>
        <taxon>Leptotrichiaceae</taxon>
        <taxon>Pseudoleptotrichia</taxon>
    </lineage>
</organism>
<evidence type="ECO:0000256" key="1">
    <source>
        <dbReference type="ARBA" id="ARBA00023015"/>
    </source>
</evidence>
<dbReference type="Pfam" id="PF00455">
    <property type="entry name" value="DeoRC"/>
    <property type="match status" value="1"/>
</dbReference>
<dbReference type="Proteomes" id="UP000321606">
    <property type="component" value="Chromosome"/>
</dbReference>
<dbReference type="EMBL" id="AP019822">
    <property type="protein sequence ID" value="BBM35173.1"/>
    <property type="molecule type" value="Genomic_DNA"/>
</dbReference>
<dbReference type="AlphaFoldDB" id="A0A510JAJ0"/>
<evidence type="ECO:0000259" key="3">
    <source>
        <dbReference type="PROSITE" id="PS51000"/>
    </source>
</evidence>
<dbReference type="PANTHER" id="PTHR30363:SF44">
    <property type="entry name" value="AGA OPERON TRANSCRIPTIONAL REPRESSOR-RELATED"/>
    <property type="match status" value="1"/>
</dbReference>
<name>A0A510JAJ0_9FUSO</name>
<dbReference type="SMART" id="SM00420">
    <property type="entry name" value="HTH_DEOR"/>
    <property type="match status" value="1"/>
</dbReference>
<dbReference type="KEGG" id="lgo:JCM16774_0080"/>
<dbReference type="RefSeq" id="WP_026736820.1">
    <property type="nucleotide sequence ID" value="NZ_AP019822.1"/>
</dbReference>
<reference evidence="4 5" key="1">
    <citation type="submission" date="2019-07" db="EMBL/GenBank/DDBJ databases">
        <title>Complete Genome Sequence of Leptotrichia goodfellowii Strain JCM 16774.</title>
        <authorList>
            <person name="Watanabe S."/>
            <person name="Cui L."/>
        </authorList>
    </citation>
    <scope>NUCLEOTIDE SEQUENCE [LARGE SCALE GENOMIC DNA]</scope>
    <source>
        <strain evidence="4 5">JCM16774</strain>
    </source>
</reference>
<evidence type="ECO:0000313" key="4">
    <source>
        <dbReference type="EMBL" id="BBM35173.1"/>
    </source>
</evidence>
<dbReference type="STRING" id="714315.GCA_000516535_00086"/>
<dbReference type="InterPro" id="IPR037171">
    <property type="entry name" value="NagB/RpiA_transferase-like"/>
</dbReference>
<dbReference type="GO" id="GO:0003700">
    <property type="term" value="F:DNA-binding transcription factor activity"/>
    <property type="evidence" value="ECO:0007669"/>
    <property type="project" value="InterPro"/>
</dbReference>
<dbReference type="PANTHER" id="PTHR30363">
    <property type="entry name" value="HTH-TYPE TRANSCRIPTIONAL REGULATOR SRLR-RELATED"/>
    <property type="match status" value="1"/>
</dbReference>
<dbReference type="SUPFAM" id="SSF46785">
    <property type="entry name" value="Winged helix' DNA-binding domain"/>
    <property type="match status" value="1"/>
</dbReference>
<dbReference type="SMART" id="SM01134">
    <property type="entry name" value="DeoRC"/>
    <property type="match status" value="1"/>
</dbReference>
<evidence type="ECO:0000256" key="2">
    <source>
        <dbReference type="ARBA" id="ARBA00023163"/>
    </source>
</evidence>
<dbReference type="InterPro" id="IPR050313">
    <property type="entry name" value="Carb_Metab_HTH_regulators"/>
</dbReference>
<dbReference type="PROSITE" id="PS51000">
    <property type="entry name" value="HTH_DEOR_2"/>
    <property type="match status" value="1"/>
</dbReference>
<dbReference type="PRINTS" id="PR00037">
    <property type="entry name" value="HTHLACR"/>
</dbReference>
<accession>A0A510JAJ0</accession>
<dbReference type="Gene3D" id="1.10.10.10">
    <property type="entry name" value="Winged helix-like DNA-binding domain superfamily/Winged helix DNA-binding domain"/>
    <property type="match status" value="1"/>
</dbReference>
<feature type="domain" description="HTH deoR-type" evidence="3">
    <location>
        <begin position="3"/>
        <end position="58"/>
    </location>
</feature>
<evidence type="ECO:0000313" key="5">
    <source>
        <dbReference type="Proteomes" id="UP000321606"/>
    </source>
</evidence>
<dbReference type="OrthoDB" id="9797223at2"/>
<dbReference type="InterPro" id="IPR036388">
    <property type="entry name" value="WH-like_DNA-bd_sf"/>
</dbReference>
<dbReference type="SUPFAM" id="SSF100950">
    <property type="entry name" value="NagB/RpiA/CoA transferase-like"/>
    <property type="match status" value="1"/>
</dbReference>
<dbReference type="InterPro" id="IPR036390">
    <property type="entry name" value="WH_DNA-bd_sf"/>
</dbReference>
<dbReference type="InterPro" id="IPR001034">
    <property type="entry name" value="DeoR_HTH"/>
</dbReference>
<dbReference type="InterPro" id="IPR014036">
    <property type="entry name" value="DeoR-like_C"/>
</dbReference>
<proteinExistence type="predicted"/>
<sequence length="256" mass="29057">MFLDERLEKILEILSKEKKVKVNDLAHKFKVSEVIIRKDLKRLEIEGKLRRTHGGAILLKELVHTIALEDRIINRTKQKEKIAEKIISHIKEKEVIFFDVSSINYMAAERLSKIDKSLKIITNMPSIAALFNKNSQIEIIIAGGDYHKEIGGIIGSEAINNISRYNADKAFIGCAGIDIDTGRVMNFDANDGNTKRKIMDISGQNFLVTESKKINETGSFNFSNLKEFTGIITEKNKVEYSNDIRKKLSEDDTDLL</sequence>
<dbReference type="Pfam" id="PF08220">
    <property type="entry name" value="HTH_DeoR"/>
    <property type="match status" value="1"/>
</dbReference>
<protein>
    <submittedName>
        <fullName evidence="4">DeoR family transcriptional regulator</fullName>
    </submittedName>
</protein>